<protein>
    <recommendedName>
        <fullName evidence="4">Carboxypeptidase-like regulatory domain-containing protein</fullName>
    </recommendedName>
</protein>
<dbReference type="InterPro" id="IPR008969">
    <property type="entry name" value="CarboxyPept-like_regulatory"/>
</dbReference>
<dbReference type="STRING" id="1826909.A5893_09820"/>
<evidence type="ECO:0008006" key="4">
    <source>
        <dbReference type="Google" id="ProtNLM"/>
    </source>
</evidence>
<keyword evidence="1" id="KW-0732">Signal</keyword>
<dbReference type="SUPFAM" id="SSF49464">
    <property type="entry name" value="Carboxypeptidase regulatory domain-like"/>
    <property type="match status" value="1"/>
</dbReference>
<reference evidence="2 3" key="2">
    <citation type="submission" date="2016-06" db="EMBL/GenBank/DDBJ databases">
        <title>Pedobacter psychrophilus sp. nov., isolated from Antarctic fragmentary rock.</title>
        <authorList>
            <person name="Svec P."/>
        </authorList>
    </citation>
    <scope>NUCLEOTIDE SEQUENCE [LARGE SCALE GENOMIC DNA]</scope>
    <source>
        <strain evidence="2 3">CCM 8644</strain>
    </source>
</reference>
<dbReference type="Proteomes" id="UP000078459">
    <property type="component" value="Unassembled WGS sequence"/>
</dbReference>
<gene>
    <name evidence="2" type="ORF">A5893_09820</name>
</gene>
<comment type="caution">
    <text evidence="2">The sequence shown here is derived from an EMBL/GenBank/DDBJ whole genome shotgun (WGS) entry which is preliminary data.</text>
</comment>
<proteinExistence type="predicted"/>
<name>A0A179DFX5_9SPHI</name>
<evidence type="ECO:0000313" key="3">
    <source>
        <dbReference type="Proteomes" id="UP000078459"/>
    </source>
</evidence>
<dbReference type="AlphaFoldDB" id="A0A179DFX5"/>
<feature type="chain" id="PRO_5008100462" description="Carboxypeptidase-like regulatory domain-containing protein" evidence="1">
    <location>
        <begin position="20"/>
        <end position="297"/>
    </location>
</feature>
<keyword evidence="3" id="KW-1185">Reference proteome</keyword>
<reference evidence="2 3" key="1">
    <citation type="submission" date="2016-04" db="EMBL/GenBank/DDBJ databases">
        <authorList>
            <person name="Evans L.H."/>
            <person name="Alamgir A."/>
            <person name="Owens N."/>
            <person name="Weber N.D."/>
            <person name="Virtaneva K."/>
            <person name="Barbian K."/>
            <person name="Babar A."/>
            <person name="Rosenke K."/>
        </authorList>
    </citation>
    <scope>NUCLEOTIDE SEQUENCE [LARGE SCALE GENOMIC DNA]</scope>
    <source>
        <strain evidence="2 3">CCM 8644</strain>
    </source>
</reference>
<accession>A0A179DFX5</accession>
<evidence type="ECO:0000256" key="1">
    <source>
        <dbReference type="SAM" id="SignalP"/>
    </source>
</evidence>
<evidence type="ECO:0000313" key="2">
    <source>
        <dbReference type="EMBL" id="OAQ39858.1"/>
    </source>
</evidence>
<sequence length="297" mass="34311">MKNGFLFIFLIFQSIHIFAQFTATIIDAKDKKGIAYVSIYIPEENIGITADENGKFTIKTSLTSKLIFSALGYENKSVAFADLKEIIELSPKFFELNEIRVFPKQMEELKINTFSETEIKNSFASSTVTPTIYARYFPYDTIYQHTPFIKSIKTSVRSFTKNSIFNIKIYGVKHDGGVGKELTNKNILVKTKKGIMFPITDVSKLNIQFPEDGLFIGLENLLLESNKYDSKELLNWPKDKPFRMHTYYSPLFNNVVIKDNFYTWVNMNGQWEIVSKNYSDNHMFKYSKLAIELTLSN</sequence>
<dbReference type="RefSeq" id="WP_068822473.1">
    <property type="nucleotide sequence ID" value="NZ_LWHJ01000027.1"/>
</dbReference>
<dbReference type="Pfam" id="PF13715">
    <property type="entry name" value="CarbopepD_reg_2"/>
    <property type="match status" value="1"/>
</dbReference>
<organism evidence="2 3">
    <name type="scientific">Pedobacter psychrophilus</name>
    <dbReference type="NCBI Taxonomy" id="1826909"/>
    <lineage>
        <taxon>Bacteria</taxon>
        <taxon>Pseudomonadati</taxon>
        <taxon>Bacteroidota</taxon>
        <taxon>Sphingobacteriia</taxon>
        <taxon>Sphingobacteriales</taxon>
        <taxon>Sphingobacteriaceae</taxon>
        <taxon>Pedobacter</taxon>
    </lineage>
</organism>
<feature type="signal peptide" evidence="1">
    <location>
        <begin position="1"/>
        <end position="19"/>
    </location>
</feature>
<dbReference type="EMBL" id="LWHJ01000027">
    <property type="protein sequence ID" value="OAQ39858.1"/>
    <property type="molecule type" value="Genomic_DNA"/>
</dbReference>